<protein>
    <submittedName>
        <fullName evidence="1">Uncharacterized protein</fullName>
    </submittedName>
</protein>
<evidence type="ECO:0000313" key="2">
    <source>
        <dbReference type="Proteomes" id="UP001202328"/>
    </source>
</evidence>
<sequence>MMLSRAYTIKVFIVVAREVAHKWFGILLQWNGVHTARFFNFPDPLGEITQRYKLVLEIIPFG</sequence>
<proteinExistence type="predicted"/>
<name>A0AAD4SE59_9MAGN</name>
<organism evidence="1 2">
    <name type="scientific">Papaver atlanticum</name>
    <dbReference type="NCBI Taxonomy" id="357466"/>
    <lineage>
        <taxon>Eukaryota</taxon>
        <taxon>Viridiplantae</taxon>
        <taxon>Streptophyta</taxon>
        <taxon>Embryophyta</taxon>
        <taxon>Tracheophyta</taxon>
        <taxon>Spermatophyta</taxon>
        <taxon>Magnoliopsida</taxon>
        <taxon>Ranunculales</taxon>
        <taxon>Papaveraceae</taxon>
        <taxon>Papaveroideae</taxon>
        <taxon>Papaver</taxon>
    </lineage>
</organism>
<reference evidence="1" key="1">
    <citation type="submission" date="2022-04" db="EMBL/GenBank/DDBJ databases">
        <title>A functionally conserved STORR gene fusion in Papaver species that diverged 16.8 million years ago.</title>
        <authorList>
            <person name="Catania T."/>
        </authorList>
    </citation>
    <scope>NUCLEOTIDE SEQUENCE</scope>
    <source>
        <strain evidence="1">S-188037</strain>
    </source>
</reference>
<dbReference type="AlphaFoldDB" id="A0AAD4SE59"/>
<feature type="non-terminal residue" evidence="1">
    <location>
        <position position="62"/>
    </location>
</feature>
<keyword evidence="2" id="KW-1185">Reference proteome</keyword>
<dbReference type="Proteomes" id="UP001202328">
    <property type="component" value="Unassembled WGS sequence"/>
</dbReference>
<accession>A0AAD4SE59</accession>
<gene>
    <name evidence="1" type="ORF">MKW98_032111</name>
</gene>
<evidence type="ECO:0000313" key="1">
    <source>
        <dbReference type="EMBL" id="KAI3903457.1"/>
    </source>
</evidence>
<comment type="caution">
    <text evidence="1">The sequence shown here is derived from an EMBL/GenBank/DDBJ whole genome shotgun (WGS) entry which is preliminary data.</text>
</comment>
<dbReference type="EMBL" id="JAJJMB010011222">
    <property type="protein sequence ID" value="KAI3903457.1"/>
    <property type="molecule type" value="Genomic_DNA"/>
</dbReference>